<comment type="caution">
    <text evidence="2">The sequence shown here is derived from an EMBL/GenBank/DDBJ whole genome shotgun (WGS) entry which is preliminary data.</text>
</comment>
<dbReference type="Pfam" id="PF01048">
    <property type="entry name" value="PNP_UDP_1"/>
    <property type="match status" value="1"/>
</dbReference>
<gene>
    <name evidence="2" type="ORF">EC844_13723</name>
</gene>
<dbReference type="PANTHER" id="PTHR21234:SF42">
    <property type="entry name" value="PHOSPHORYLASE SUPERFAMILY PROTEIN"/>
    <property type="match status" value="1"/>
</dbReference>
<dbReference type="SUPFAM" id="SSF53167">
    <property type="entry name" value="Purine and uridine phosphorylases"/>
    <property type="match status" value="1"/>
</dbReference>
<dbReference type="Gene3D" id="3.40.50.1580">
    <property type="entry name" value="Nucleoside phosphorylase domain"/>
    <property type="match status" value="1"/>
</dbReference>
<name>A0A4R1XK33_ACICA</name>
<dbReference type="Proteomes" id="UP000294963">
    <property type="component" value="Unassembled WGS sequence"/>
</dbReference>
<accession>A0A4R1XK33</accession>
<dbReference type="InterPro" id="IPR035994">
    <property type="entry name" value="Nucleoside_phosphorylase_sf"/>
</dbReference>
<sequence length="361" mass="39307">MSKNILKNNQESVMQIKKVISTIIFITAPSLALYGCRFDSSNKSQTIAYSNYLTDNSPRLGIIAAFGQEADLLISSTEDKKQYIINGRKFVTGQLEKTSVVITISGISMTNAAMTTQMMADHFQLKGIVFSGIAGSLNPKLNIGDVVIAQNWIAPNEVYYANDSELPAACGQAGDISCLGLKLDLTTPPYQTQYLRQTNVINEKNYNNIALSTQIDGVDSPIAFGEMKTDFAVDAKMLAIAKNSAPTTQTQLESICQNKNTCYQPQIVFSQRGVSGGAFLANTDYRDYLHKTLSGDVVDMETTAVAQVAYANNIPFIAFRSLSDLAGADHDPNVAVFFGSGIAQRNAAKLTMAFVQQWHLE</sequence>
<organism evidence="2 3">
    <name type="scientific">Acinetobacter calcoaceticus</name>
    <dbReference type="NCBI Taxonomy" id="471"/>
    <lineage>
        <taxon>Bacteria</taxon>
        <taxon>Pseudomonadati</taxon>
        <taxon>Pseudomonadota</taxon>
        <taxon>Gammaproteobacteria</taxon>
        <taxon>Moraxellales</taxon>
        <taxon>Moraxellaceae</taxon>
        <taxon>Acinetobacter</taxon>
        <taxon>Acinetobacter calcoaceticus/baumannii complex</taxon>
    </lineage>
</organism>
<dbReference type="GO" id="GO:0003824">
    <property type="term" value="F:catalytic activity"/>
    <property type="evidence" value="ECO:0007669"/>
    <property type="project" value="InterPro"/>
</dbReference>
<dbReference type="AlphaFoldDB" id="A0A4R1XK33"/>
<dbReference type="PANTHER" id="PTHR21234">
    <property type="entry name" value="PURINE NUCLEOSIDE PHOSPHORYLASE"/>
    <property type="match status" value="1"/>
</dbReference>
<proteinExistence type="predicted"/>
<dbReference type="GO" id="GO:0009116">
    <property type="term" value="P:nucleoside metabolic process"/>
    <property type="evidence" value="ECO:0007669"/>
    <property type="project" value="InterPro"/>
</dbReference>
<evidence type="ECO:0000259" key="1">
    <source>
        <dbReference type="Pfam" id="PF01048"/>
    </source>
</evidence>
<protein>
    <submittedName>
        <fullName evidence="2">Adenosylhomocysteine nucleosidase</fullName>
    </submittedName>
</protein>
<evidence type="ECO:0000313" key="3">
    <source>
        <dbReference type="Proteomes" id="UP000294963"/>
    </source>
</evidence>
<keyword evidence="3" id="KW-1185">Reference proteome</keyword>
<dbReference type="CDD" id="cd09008">
    <property type="entry name" value="MTAN"/>
    <property type="match status" value="1"/>
</dbReference>
<feature type="domain" description="Nucleoside phosphorylase" evidence="1">
    <location>
        <begin position="59"/>
        <end position="353"/>
    </location>
</feature>
<reference evidence="2 3" key="1">
    <citation type="submission" date="2019-03" db="EMBL/GenBank/DDBJ databases">
        <title>Genomic analyses of the natural microbiome of Caenorhabditis elegans.</title>
        <authorList>
            <person name="Samuel B."/>
        </authorList>
    </citation>
    <scope>NUCLEOTIDE SEQUENCE [LARGE SCALE GENOMIC DNA]</scope>
    <source>
        <strain evidence="2 3">JUb89</strain>
    </source>
</reference>
<dbReference type="InterPro" id="IPR000845">
    <property type="entry name" value="Nucleoside_phosphorylase_d"/>
</dbReference>
<dbReference type="EMBL" id="SLVJ01000037">
    <property type="protein sequence ID" value="TCM59903.1"/>
    <property type="molecule type" value="Genomic_DNA"/>
</dbReference>
<evidence type="ECO:0000313" key="2">
    <source>
        <dbReference type="EMBL" id="TCM59903.1"/>
    </source>
</evidence>